<dbReference type="PANTHER" id="PTHR35828:SF16">
    <property type="entry name" value="F-BOX DOMAIN-CONTAINING PROTEIN"/>
    <property type="match status" value="1"/>
</dbReference>
<gene>
    <name evidence="2" type="ORF">URODEC1_LOCUS60478</name>
</gene>
<accession>A0ABC9AZW0</accession>
<protein>
    <recommendedName>
        <fullName evidence="1">F-box domain-containing protein</fullName>
    </recommendedName>
</protein>
<evidence type="ECO:0000259" key="1">
    <source>
        <dbReference type="PROSITE" id="PS50181"/>
    </source>
</evidence>
<reference evidence="3" key="1">
    <citation type="submission" date="2024-06" db="EMBL/GenBank/DDBJ databases">
        <authorList>
            <person name="Ryan C."/>
        </authorList>
    </citation>
    <scope>NUCLEOTIDE SEQUENCE [LARGE SCALE GENOMIC DNA]</scope>
</reference>
<proteinExistence type="predicted"/>
<organism evidence="2 3">
    <name type="scientific">Urochloa decumbens</name>
    <dbReference type="NCBI Taxonomy" id="240449"/>
    <lineage>
        <taxon>Eukaryota</taxon>
        <taxon>Viridiplantae</taxon>
        <taxon>Streptophyta</taxon>
        <taxon>Embryophyta</taxon>
        <taxon>Tracheophyta</taxon>
        <taxon>Spermatophyta</taxon>
        <taxon>Magnoliopsida</taxon>
        <taxon>Liliopsida</taxon>
        <taxon>Poales</taxon>
        <taxon>Poaceae</taxon>
        <taxon>PACMAD clade</taxon>
        <taxon>Panicoideae</taxon>
        <taxon>Panicodae</taxon>
        <taxon>Paniceae</taxon>
        <taxon>Melinidinae</taxon>
        <taxon>Urochloa</taxon>
    </lineage>
</organism>
<sequence length="401" mass="44274">MEAAESWVSSLPTDLLVAIFRRLDVSDLIRCAGASRLWRRAIIGNASHLRPRPDCFLPDLFLGFFHTKGKAWLLLERVQGRFVPQHTFSFYQQPPPAPAAGDDRRRRVVRVPPRHNKPLSSRDGFLLHGGSAADGELCLSNPLTGGCRLLPAAALEEECLYALVTGHDVVSSDGMEEVWILALNQWKDEVKGGGGMRYQVFSSESGEWGPVKCSPNLEVEEGMTMEKMYGGEPTQLVVCRGGAVYCLVVFKSRGPYDLRRNRCVFAVDVRTERTWTTELPPERSCRLDQARSDLVLATSEDGGLALVVLPTRCGQEMEAWVLGGGGGGGWTLRRRIDVGNLLPGYPNLGRERQWLVRICGFCPRSGCLFGDVGFDGEYFLVVGVDGGSPCLIKKIIRGDLY</sequence>
<dbReference type="Proteomes" id="UP001497457">
    <property type="component" value="Chromosome 24b"/>
</dbReference>
<keyword evidence="3" id="KW-1185">Reference proteome</keyword>
<name>A0ABC9AZW0_9POAL</name>
<dbReference type="PROSITE" id="PS50181">
    <property type="entry name" value="FBOX"/>
    <property type="match status" value="1"/>
</dbReference>
<dbReference type="Gene3D" id="1.20.1280.50">
    <property type="match status" value="1"/>
</dbReference>
<dbReference type="SUPFAM" id="SSF81383">
    <property type="entry name" value="F-box domain"/>
    <property type="match status" value="1"/>
</dbReference>
<feature type="domain" description="F-box" evidence="1">
    <location>
        <begin position="5"/>
        <end position="52"/>
    </location>
</feature>
<dbReference type="InterPro" id="IPR036047">
    <property type="entry name" value="F-box-like_dom_sf"/>
</dbReference>
<dbReference type="PANTHER" id="PTHR35828">
    <property type="entry name" value="OS08G0203800 PROTEIN-RELATED"/>
    <property type="match status" value="1"/>
</dbReference>
<dbReference type="Pfam" id="PF12937">
    <property type="entry name" value="F-box-like"/>
    <property type="match status" value="1"/>
</dbReference>
<dbReference type="EMBL" id="OZ075134">
    <property type="protein sequence ID" value="CAL4991045.1"/>
    <property type="molecule type" value="Genomic_DNA"/>
</dbReference>
<evidence type="ECO:0000313" key="2">
    <source>
        <dbReference type="EMBL" id="CAL4991045.1"/>
    </source>
</evidence>
<reference evidence="2 3" key="2">
    <citation type="submission" date="2024-10" db="EMBL/GenBank/DDBJ databases">
        <authorList>
            <person name="Ryan C."/>
        </authorList>
    </citation>
    <scope>NUCLEOTIDE SEQUENCE [LARGE SCALE GENOMIC DNA]</scope>
</reference>
<dbReference type="CDD" id="cd09917">
    <property type="entry name" value="F-box_SF"/>
    <property type="match status" value="1"/>
</dbReference>
<evidence type="ECO:0000313" key="3">
    <source>
        <dbReference type="Proteomes" id="UP001497457"/>
    </source>
</evidence>
<dbReference type="AlphaFoldDB" id="A0ABC9AZW0"/>
<dbReference type="InterPro" id="IPR001810">
    <property type="entry name" value="F-box_dom"/>
</dbReference>